<organism evidence="7 8">
    <name type="scientific">Exophiala spinifera</name>
    <dbReference type="NCBI Taxonomy" id="91928"/>
    <lineage>
        <taxon>Eukaryota</taxon>
        <taxon>Fungi</taxon>
        <taxon>Dikarya</taxon>
        <taxon>Ascomycota</taxon>
        <taxon>Pezizomycotina</taxon>
        <taxon>Eurotiomycetes</taxon>
        <taxon>Chaetothyriomycetidae</taxon>
        <taxon>Chaetothyriales</taxon>
        <taxon>Herpotrichiellaceae</taxon>
        <taxon>Exophiala</taxon>
    </lineage>
</organism>
<keyword evidence="4" id="KW-0472">Membrane</keyword>
<dbReference type="InterPro" id="IPR029058">
    <property type="entry name" value="AB_hydrolase_fold"/>
</dbReference>
<evidence type="ECO:0000256" key="2">
    <source>
        <dbReference type="ARBA" id="ARBA00022692"/>
    </source>
</evidence>
<keyword evidence="5" id="KW-0539">Nucleus</keyword>
<protein>
    <submittedName>
        <fullName evidence="7">Uncharacterized protein</fullName>
    </submittedName>
</protein>
<evidence type="ECO:0000256" key="6">
    <source>
        <dbReference type="ARBA" id="ARBA00034303"/>
    </source>
</evidence>
<dbReference type="PANTHER" id="PTHR12265:SF30">
    <property type="entry name" value="TRANSMEMBRANE PROTEIN 53"/>
    <property type="match status" value="1"/>
</dbReference>
<dbReference type="AlphaFoldDB" id="A0A0D1ZLJ7"/>
<evidence type="ECO:0000256" key="3">
    <source>
        <dbReference type="ARBA" id="ARBA00022989"/>
    </source>
</evidence>
<dbReference type="GO" id="GO:0005640">
    <property type="term" value="C:nuclear outer membrane"/>
    <property type="evidence" value="ECO:0007669"/>
    <property type="project" value="UniProtKB-SubCell"/>
</dbReference>
<keyword evidence="3" id="KW-1133">Transmembrane helix</keyword>
<dbReference type="GeneID" id="27335981"/>
<evidence type="ECO:0000256" key="5">
    <source>
        <dbReference type="ARBA" id="ARBA00023242"/>
    </source>
</evidence>
<name>A0A0D1ZLJ7_9EURO</name>
<evidence type="ECO:0000256" key="1">
    <source>
        <dbReference type="ARBA" id="ARBA00007387"/>
    </source>
</evidence>
<gene>
    <name evidence="7" type="ORF">PV08_08898</name>
</gene>
<dbReference type="EMBL" id="KN847497">
    <property type="protein sequence ID" value="KIW13707.1"/>
    <property type="molecule type" value="Genomic_DNA"/>
</dbReference>
<keyword evidence="2" id="KW-0812">Transmembrane</keyword>
<dbReference type="Pfam" id="PF05705">
    <property type="entry name" value="DUF829"/>
    <property type="match status" value="1"/>
</dbReference>
<evidence type="ECO:0000256" key="4">
    <source>
        <dbReference type="ARBA" id="ARBA00023136"/>
    </source>
</evidence>
<evidence type="ECO:0000313" key="8">
    <source>
        <dbReference type="Proteomes" id="UP000053328"/>
    </source>
</evidence>
<evidence type="ECO:0000313" key="7">
    <source>
        <dbReference type="EMBL" id="KIW13707.1"/>
    </source>
</evidence>
<dbReference type="SUPFAM" id="SSF53474">
    <property type="entry name" value="alpha/beta-Hydrolases"/>
    <property type="match status" value="1"/>
</dbReference>
<dbReference type="OrthoDB" id="77878at2759"/>
<dbReference type="InterPro" id="IPR008547">
    <property type="entry name" value="DUF829_TMEM53"/>
</dbReference>
<dbReference type="PANTHER" id="PTHR12265">
    <property type="entry name" value="TRANSMEMBRANE PROTEIN 53"/>
    <property type="match status" value="1"/>
</dbReference>
<accession>A0A0D1ZLJ7</accession>
<dbReference type="VEuPathDB" id="FungiDB:PV08_08898"/>
<dbReference type="HOGENOM" id="CLU_036503_0_0_1"/>
<dbReference type="RefSeq" id="XP_016233923.1">
    <property type="nucleotide sequence ID" value="XM_016383220.1"/>
</dbReference>
<proteinExistence type="inferred from homology"/>
<comment type="similarity">
    <text evidence="1">Belongs to the TMEM53 family.</text>
</comment>
<sequence>MTANMQKDPLWDFQQLADGIHLYQPPAASTFLASAPDTGSDVQPTLIICCVWMYAAPRHAAKYFRQYQLLFPEAQILLLQNNFMNVTVTPDWVQMQALAPAVEALKNSFRKNPHSTVFVHAFSGGGCHSAIQLAQAYRENIQSGSKSEELPLEIPISAMVLDSSPPHGSPPLQTAVAAALSFLPKKSVTRRMLATPIAWAVIGSCALFNDLGLIESSPSKIWRCLNEPDGSFLFKHDHAVDTLGFNPSKRTVPRTYIFGKGDQLVPHEHIVLHAAEARNKCVVFASEADPNESIRLEEFIGSPHVNHVSVDTQRYWQLVKDTVERGLAIDE</sequence>
<comment type="subcellular location">
    <subcellularLocation>
        <location evidence="6">Nucleus outer membrane</location>
        <topology evidence="6">Single-pass membrane protein</topology>
    </subcellularLocation>
</comment>
<keyword evidence="8" id="KW-1185">Reference proteome</keyword>
<reference evidence="7 8" key="1">
    <citation type="submission" date="2015-01" db="EMBL/GenBank/DDBJ databases">
        <title>The Genome Sequence of Exophiala spinifera CBS89968.</title>
        <authorList>
            <consortium name="The Broad Institute Genomics Platform"/>
            <person name="Cuomo C."/>
            <person name="de Hoog S."/>
            <person name="Gorbushina A."/>
            <person name="Stielow B."/>
            <person name="Teixiera M."/>
            <person name="Abouelleil A."/>
            <person name="Chapman S.B."/>
            <person name="Priest M."/>
            <person name="Young S.K."/>
            <person name="Wortman J."/>
            <person name="Nusbaum C."/>
            <person name="Birren B."/>
        </authorList>
    </citation>
    <scope>NUCLEOTIDE SEQUENCE [LARGE SCALE GENOMIC DNA]</scope>
    <source>
        <strain evidence="7 8">CBS 89968</strain>
    </source>
</reference>
<dbReference type="Proteomes" id="UP000053328">
    <property type="component" value="Unassembled WGS sequence"/>
</dbReference>